<protein>
    <submittedName>
        <fullName evidence="1">Uncharacterized protein</fullName>
    </submittedName>
</protein>
<sequence length="87" mass="9897">MDKLLRRGKLFHDHLSIAYRCLNKEHFSLSKIKSSGNTTLESSPNKKENLLRVSVIMIRTMGNENVSRTRITGTLVLNARSLNANEK</sequence>
<reference evidence="2" key="1">
    <citation type="submission" date="2016-06" db="EMBL/GenBank/DDBJ databases">
        <title>Parallel loss of symbiosis genes in relatives of nitrogen-fixing non-legume Parasponia.</title>
        <authorList>
            <person name="Van Velzen R."/>
            <person name="Holmer R."/>
            <person name="Bu F."/>
            <person name="Rutten L."/>
            <person name="Van Zeijl A."/>
            <person name="Liu W."/>
            <person name="Santuari L."/>
            <person name="Cao Q."/>
            <person name="Sharma T."/>
            <person name="Shen D."/>
            <person name="Roswanjaya Y."/>
            <person name="Wardhani T."/>
            <person name="Kalhor M.S."/>
            <person name="Jansen J."/>
            <person name="Van den Hoogen J."/>
            <person name="Gungor B."/>
            <person name="Hartog M."/>
            <person name="Hontelez J."/>
            <person name="Verver J."/>
            <person name="Yang W.-C."/>
            <person name="Schijlen E."/>
            <person name="Repin R."/>
            <person name="Schilthuizen M."/>
            <person name="Schranz E."/>
            <person name="Heidstra R."/>
            <person name="Miyata K."/>
            <person name="Fedorova E."/>
            <person name="Kohlen W."/>
            <person name="Bisseling T."/>
            <person name="Smit S."/>
            <person name="Geurts R."/>
        </authorList>
    </citation>
    <scope>NUCLEOTIDE SEQUENCE [LARGE SCALE GENOMIC DNA]</scope>
    <source>
        <strain evidence="2">cv. RG33-2</strain>
    </source>
</reference>
<evidence type="ECO:0000313" key="2">
    <source>
        <dbReference type="Proteomes" id="UP000237000"/>
    </source>
</evidence>
<organism evidence="1 2">
    <name type="scientific">Trema orientale</name>
    <name type="common">Charcoal tree</name>
    <name type="synonym">Celtis orientalis</name>
    <dbReference type="NCBI Taxonomy" id="63057"/>
    <lineage>
        <taxon>Eukaryota</taxon>
        <taxon>Viridiplantae</taxon>
        <taxon>Streptophyta</taxon>
        <taxon>Embryophyta</taxon>
        <taxon>Tracheophyta</taxon>
        <taxon>Spermatophyta</taxon>
        <taxon>Magnoliopsida</taxon>
        <taxon>eudicotyledons</taxon>
        <taxon>Gunneridae</taxon>
        <taxon>Pentapetalae</taxon>
        <taxon>rosids</taxon>
        <taxon>fabids</taxon>
        <taxon>Rosales</taxon>
        <taxon>Cannabaceae</taxon>
        <taxon>Trema</taxon>
    </lineage>
</organism>
<gene>
    <name evidence="1" type="ORF">TorRG33x02_284240</name>
</gene>
<dbReference type="EMBL" id="JXTC01000362">
    <property type="protein sequence ID" value="PON60737.1"/>
    <property type="molecule type" value="Genomic_DNA"/>
</dbReference>
<name>A0A2P5CI66_TREOI</name>
<keyword evidence="2" id="KW-1185">Reference proteome</keyword>
<proteinExistence type="predicted"/>
<accession>A0A2P5CI66</accession>
<dbReference type="InParanoid" id="A0A2P5CI66"/>
<dbReference type="Proteomes" id="UP000237000">
    <property type="component" value="Unassembled WGS sequence"/>
</dbReference>
<comment type="caution">
    <text evidence="1">The sequence shown here is derived from an EMBL/GenBank/DDBJ whole genome shotgun (WGS) entry which is preliminary data.</text>
</comment>
<dbReference type="AlphaFoldDB" id="A0A2P5CI66"/>
<evidence type="ECO:0000313" key="1">
    <source>
        <dbReference type="EMBL" id="PON60737.1"/>
    </source>
</evidence>